<dbReference type="EMBL" id="LZYE01000330">
    <property type="protein sequence ID" value="OFC30521.1"/>
    <property type="molecule type" value="Genomic_DNA"/>
</dbReference>
<evidence type="ECO:0000313" key="2">
    <source>
        <dbReference type="Proteomes" id="UP000175616"/>
    </source>
</evidence>
<name>A0A1E7YKX3_9PROT</name>
<protein>
    <submittedName>
        <fullName evidence="1">Uncharacterized protein</fullName>
    </submittedName>
</protein>
<sequence>MTTLSPNRPCSAGVSPRAGTLHYLALDSIARVVERLAGSTDLRERQLLLQRLTRLEALIYWQLFHLGKSSRQDLAIQGDRLLRLLLLRLAHLRIFGDYGVLGECRDILSALQRFLQAWTMVIPDLADYTVDFERLWSGQ</sequence>
<gene>
    <name evidence="1" type="ORF">BAE27_11630</name>
</gene>
<reference evidence="1 2" key="1">
    <citation type="submission" date="2016-06" db="EMBL/GenBank/DDBJ databases">
        <title>Gene turnover analysis identifies the evolutionary adaptation of the extremophile Acidithiobacillus caldus.</title>
        <authorList>
            <person name="Zhang X."/>
        </authorList>
    </citation>
    <scope>NUCLEOTIDE SEQUENCE [LARGE SCALE GENOMIC DNA]</scope>
    <source>
        <strain evidence="1 2">DX</strain>
    </source>
</reference>
<proteinExistence type="predicted"/>
<accession>A0A1E7YKX3</accession>
<dbReference type="AlphaFoldDB" id="A0A1E7YKX3"/>
<organism evidence="1 2">
    <name type="scientific">Acidithiobacillus caldus</name>
    <dbReference type="NCBI Taxonomy" id="33059"/>
    <lineage>
        <taxon>Bacteria</taxon>
        <taxon>Pseudomonadati</taxon>
        <taxon>Pseudomonadota</taxon>
        <taxon>Acidithiobacillia</taxon>
        <taxon>Acidithiobacillales</taxon>
        <taxon>Acidithiobacillaceae</taxon>
        <taxon>Acidithiobacillus</taxon>
    </lineage>
</organism>
<dbReference type="RefSeq" id="WP_038471791.1">
    <property type="nucleotide sequence ID" value="NZ_CP026328.2"/>
</dbReference>
<evidence type="ECO:0000313" key="1">
    <source>
        <dbReference type="EMBL" id="OFC30521.1"/>
    </source>
</evidence>
<dbReference type="Proteomes" id="UP000175616">
    <property type="component" value="Unassembled WGS sequence"/>
</dbReference>
<comment type="caution">
    <text evidence="1">The sequence shown here is derived from an EMBL/GenBank/DDBJ whole genome shotgun (WGS) entry which is preliminary data.</text>
</comment>